<evidence type="ECO:0000256" key="7">
    <source>
        <dbReference type="ARBA" id="ARBA00023242"/>
    </source>
</evidence>
<evidence type="ECO:0000256" key="1">
    <source>
        <dbReference type="ARBA" id="ARBA00004126"/>
    </source>
</evidence>
<dbReference type="PANTHER" id="PTHR47535:SF1">
    <property type="entry name" value="NESPRIN-1"/>
    <property type="match status" value="1"/>
</dbReference>
<evidence type="ECO:0000256" key="6">
    <source>
        <dbReference type="ARBA" id="ARBA00023136"/>
    </source>
</evidence>
<evidence type="ECO:0000259" key="9">
    <source>
        <dbReference type="PROSITE" id="PS51049"/>
    </source>
</evidence>
<comment type="subcellular location">
    <subcellularLocation>
        <location evidence="1">Nucleus membrane</location>
    </subcellularLocation>
</comment>
<keyword evidence="4" id="KW-0677">Repeat</keyword>
<evidence type="ECO:0000256" key="5">
    <source>
        <dbReference type="ARBA" id="ARBA00022989"/>
    </source>
</evidence>
<evidence type="ECO:0000256" key="4">
    <source>
        <dbReference type="ARBA" id="ARBA00022737"/>
    </source>
</evidence>
<dbReference type="EMBL" id="JASPKZ010003842">
    <property type="protein sequence ID" value="KAJ9592272.1"/>
    <property type="molecule type" value="Genomic_DNA"/>
</dbReference>
<dbReference type="GO" id="GO:0005737">
    <property type="term" value="C:cytoplasm"/>
    <property type="evidence" value="ECO:0007669"/>
    <property type="project" value="TreeGrafter"/>
</dbReference>
<reference evidence="10" key="2">
    <citation type="submission" date="2023-05" db="EMBL/GenBank/DDBJ databases">
        <authorList>
            <person name="Fouks B."/>
        </authorList>
    </citation>
    <scope>NUCLEOTIDE SEQUENCE</scope>
    <source>
        <strain evidence="10">Stay&amp;Tobe</strain>
        <tissue evidence="10">Testes</tissue>
    </source>
</reference>
<proteinExistence type="inferred from homology"/>
<dbReference type="GO" id="GO:0007097">
    <property type="term" value="P:nuclear migration"/>
    <property type="evidence" value="ECO:0007669"/>
    <property type="project" value="TreeGrafter"/>
</dbReference>
<feature type="topological domain" description="Cytoplasmic" evidence="8">
    <location>
        <begin position="1"/>
        <end position="993"/>
    </location>
</feature>
<feature type="topological domain" description="Perinuclear space" evidence="8">
    <location>
        <begin position="1015"/>
        <end position="1040"/>
    </location>
</feature>
<dbReference type="GO" id="GO:0005640">
    <property type="term" value="C:nuclear outer membrane"/>
    <property type="evidence" value="ECO:0007669"/>
    <property type="project" value="TreeGrafter"/>
</dbReference>
<dbReference type="Pfam" id="PF10541">
    <property type="entry name" value="KASH"/>
    <property type="match status" value="1"/>
</dbReference>
<name>A0AAD8EJY4_DIPPU</name>
<organism evidence="10 11">
    <name type="scientific">Diploptera punctata</name>
    <name type="common">Pacific beetle cockroach</name>
    <dbReference type="NCBI Taxonomy" id="6984"/>
    <lineage>
        <taxon>Eukaryota</taxon>
        <taxon>Metazoa</taxon>
        <taxon>Ecdysozoa</taxon>
        <taxon>Arthropoda</taxon>
        <taxon>Hexapoda</taxon>
        <taxon>Insecta</taxon>
        <taxon>Pterygota</taxon>
        <taxon>Neoptera</taxon>
        <taxon>Polyneoptera</taxon>
        <taxon>Dictyoptera</taxon>
        <taxon>Blattodea</taxon>
        <taxon>Blaberoidea</taxon>
        <taxon>Blaberidae</taxon>
        <taxon>Diplopterinae</taxon>
        <taxon>Diploptera</taxon>
    </lineage>
</organism>
<dbReference type="Gene3D" id="1.20.58.60">
    <property type="match status" value="1"/>
</dbReference>
<dbReference type="Proteomes" id="UP001233999">
    <property type="component" value="Unassembled WGS sequence"/>
</dbReference>
<dbReference type="PANTHER" id="PTHR47535">
    <property type="entry name" value="MUSCLE-SPECIFIC PROTEIN 300 KDA, ISOFORM G"/>
    <property type="match status" value="1"/>
</dbReference>
<dbReference type="GO" id="GO:0051015">
    <property type="term" value="F:actin filament binding"/>
    <property type="evidence" value="ECO:0007669"/>
    <property type="project" value="TreeGrafter"/>
</dbReference>
<protein>
    <recommendedName>
        <fullName evidence="9">KASH domain-containing protein</fullName>
    </recommendedName>
</protein>
<evidence type="ECO:0000313" key="10">
    <source>
        <dbReference type="EMBL" id="KAJ9592272.1"/>
    </source>
</evidence>
<feature type="domain" description="KASH" evidence="9">
    <location>
        <begin position="985"/>
        <end position="1040"/>
    </location>
</feature>
<accession>A0AAD8EJY4</accession>
<evidence type="ECO:0000256" key="2">
    <source>
        <dbReference type="ARBA" id="ARBA00008619"/>
    </source>
</evidence>
<keyword evidence="11" id="KW-1185">Reference proteome</keyword>
<dbReference type="GO" id="GO:0034993">
    <property type="term" value="C:meiotic nuclear membrane microtubule tethering complex"/>
    <property type="evidence" value="ECO:0007669"/>
    <property type="project" value="TreeGrafter"/>
</dbReference>
<keyword evidence="5" id="KW-1133">Transmembrane helix</keyword>
<evidence type="ECO:0000313" key="11">
    <source>
        <dbReference type="Proteomes" id="UP001233999"/>
    </source>
</evidence>
<dbReference type="AlphaFoldDB" id="A0AAD8EJY4"/>
<comment type="similarity">
    <text evidence="2">Belongs to the nesprin family.</text>
</comment>
<dbReference type="SMART" id="SM01249">
    <property type="entry name" value="KASH"/>
    <property type="match status" value="1"/>
</dbReference>
<dbReference type="PROSITE" id="PS51049">
    <property type="entry name" value="KASH"/>
    <property type="match status" value="1"/>
</dbReference>
<reference evidence="10" key="1">
    <citation type="journal article" date="2023" name="IScience">
        <title>Live-bearing cockroach genome reveals convergent evolutionary mechanisms linked to viviparity in insects and beyond.</title>
        <authorList>
            <person name="Fouks B."/>
            <person name="Harrison M.C."/>
            <person name="Mikhailova A.A."/>
            <person name="Marchal E."/>
            <person name="English S."/>
            <person name="Carruthers M."/>
            <person name="Jennings E.C."/>
            <person name="Chiamaka E.L."/>
            <person name="Frigard R.A."/>
            <person name="Pippel M."/>
            <person name="Attardo G.M."/>
            <person name="Benoit J.B."/>
            <person name="Bornberg-Bauer E."/>
            <person name="Tobe S.S."/>
        </authorList>
    </citation>
    <scope>NUCLEOTIDE SEQUENCE</scope>
    <source>
        <strain evidence="10">Stay&amp;Tobe</strain>
    </source>
</reference>
<dbReference type="InterPro" id="IPR012315">
    <property type="entry name" value="KASH"/>
</dbReference>
<comment type="caution">
    <text evidence="10">The sequence shown here is derived from an EMBL/GenBank/DDBJ whole genome shotgun (WGS) entry which is preliminary data.</text>
</comment>
<keyword evidence="7" id="KW-0539">Nucleus</keyword>
<gene>
    <name evidence="10" type="ORF">L9F63_001168</name>
</gene>
<evidence type="ECO:0000256" key="3">
    <source>
        <dbReference type="ARBA" id="ARBA00022692"/>
    </source>
</evidence>
<dbReference type="InterPro" id="IPR052403">
    <property type="entry name" value="LINC-complex_assoc"/>
</dbReference>
<keyword evidence="3 8" id="KW-0812">Transmembrane</keyword>
<keyword evidence="6 8" id="KW-0472">Membrane</keyword>
<dbReference type="SUPFAM" id="SSF46966">
    <property type="entry name" value="Spectrin repeat"/>
    <property type="match status" value="1"/>
</dbReference>
<evidence type="ECO:0000256" key="8">
    <source>
        <dbReference type="PROSITE-ProRule" id="PRU00385"/>
    </source>
</evidence>
<sequence length="1040" mass="118999">MAQQIEQKVTNDFTHWEEFLNGVNNIHVLVQELKQKFEDLVQSDVSAMAKLVELEEIESVNRCHMRKTIRLLSTARNLIKEFPDCDIPPETMTAHETTKILEHNIILVRERLLHLLSLIEDYEQTMKELSQIIDIADVLVESPICVVSLEHLQEEMQKHKKFFVNLSHCRGILKSLEQNLDPYTCASYFQLHQALHCRATVILDKAAYRTQQMAMAASRWTVLEQGMKEETGWLQVAHQRVPDLQSVNSSDYDQYINLYQTLSSDVAVHYARIIQLLSIAHRLQELVTCLGLEARYDEHLETILKLQDDVNTNLQRLLTFRDTWTLHEVMINKLEYWMREAEQDLDAMSAHSVTTGGNMRQFWELKAQYEVHNNIHNEAVTTFESAIKIIPVADEVVQRQLNAELEKRWKEVANRIHGIQDSLMQNISAQDVPLNNKLSALEKELQEIKSTLDDIHDVIKYEDDLDLYIERLQVLHDRVGNIEEELGRLGLLSSTETEKVIAVLSTADELDMHLLEELEELTLQVMKKGLARVKRNHQIADQREASEKLGSDVVEQAVINRQELKAQYEVHNNIHNEEVTTFESAIKIIPVADEVVQRQLNAELEKCRKEVANCIHGIQDSLMQNISAQDVPLNNKLSALEKELHEIKSTLDDIHGVIKYEDDLDLYIERLQVLHDRVGNIEEKLGRLGLLSSTETEKVIAVLSTADELDMHLLEELEGLTLQVMKKGLARVKRNHQIADQREASEKLGSDVVEQAVINRQQLETELELNSSLLQNADELGLIVMELSRPDELPGIQGLIDEYQLVYKDIKARISVLKAECQQQAEIKKKVEEVDESVQVSALRFEQDTAVQVDTLPPLMRLTSRDAYLYELEAALRESSQNLDCLEEALRCPTPQQVSRSHGNSSQLSKLIATCESSIELIKRLSTLLIEECGATEEYARSEVVQRLSDLISKAKAREQRMREISDNGTIKSEVDDTTILAQEYCFLDRVVRASLSIQAVMVLQLRVAYMVPTGEEDYSCVQSNNIARMLRYLNGPPPV</sequence>